<sequence>MVDDRAMAKTRPNSSESQAGNDGISSVGTSPLSDPDMLSASHSLHERKEFIMMPPEGKLEHFNRQAQDHEDHQEFDACIQDLVRCVALTRLVYEEGHLKLAQAHVRLAKAYFHFKGWGLQAQEHLDLARQLLPFCTSISSGTSEKREILMCLLSVHLTQGGTSLLTDNLEEAESSFLEAERVLGELHQLAGIDREGKITTELEICNGLSRVYKRQNRPEEASSQCERSLQLLKDCGKPEKMCSVYKDMAAIEQDNGHLDQAAEYLTKAHAIAMSHSLEELQGAHISHSLALILSAAEPPHNDSAQHHFEQSLSAYKKSAGSQDPTFLAVQDDYCRFLLFSGQQERCVEIQRASLSSKRSTFGDLSAEVADTLQLIGSVEMTKGRMKQAHRNMTKCLEIQTLLYGPQHKKTKTTQKAVDMLARAPEVAERHQRQGRKSTKDAPTSHDDGNSMSES</sequence>
<feature type="region of interest" description="Disordered" evidence="1">
    <location>
        <begin position="421"/>
        <end position="454"/>
    </location>
</feature>
<dbReference type="AlphaFoldDB" id="A0AAV1F7R0"/>
<feature type="compositionally biased region" description="Polar residues" evidence="1">
    <location>
        <begin position="11"/>
        <end position="32"/>
    </location>
</feature>
<dbReference type="InterPro" id="IPR011990">
    <property type="entry name" value="TPR-like_helical_dom_sf"/>
</dbReference>
<dbReference type="EMBL" id="OY660868">
    <property type="protein sequence ID" value="CAJ1056819.1"/>
    <property type="molecule type" value="Genomic_DNA"/>
</dbReference>
<keyword evidence="3" id="KW-1185">Reference proteome</keyword>
<dbReference type="SUPFAM" id="SSF48452">
    <property type="entry name" value="TPR-like"/>
    <property type="match status" value="2"/>
</dbReference>
<dbReference type="InterPro" id="IPR042621">
    <property type="entry name" value="TTC23/TTC23L"/>
</dbReference>
<dbReference type="Proteomes" id="UP001178508">
    <property type="component" value="Chromosome 5"/>
</dbReference>
<feature type="region of interest" description="Disordered" evidence="1">
    <location>
        <begin position="1"/>
        <end position="38"/>
    </location>
</feature>
<feature type="compositionally biased region" description="Basic and acidic residues" evidence="1">
    <location>
        <begin position="425"/>
        <end position="448"/>
    </location>
</feature>
<dbReference type="PANTHER" id="PTHR14485:SF3">
    <property type="entry name" value="TETRATRICOPEPTIDE REPEAT PROTEIN 23"/>
    <property type="match status" value="1"/>
</dbReference>
<proteinExistence type="predicted"/>
<evidence type="ECO:0000256" key="1">
    <source>
        <dbReference type="SAM" id="MobiDB-lite"/>
    </source>
</evidence>
<name>A0AAV1F7R0_XYRNO</name>
<organism evidence="2 3">
    <name type="scientific">Xyrichtys novacula</name>
    <name type="common">Pearly razorfish</name>
    <name type="synonym">Hemipteronotus novacula</name>
    <dbReference type="NCBI Taxonomy" id="13765"/>
    <lineage>
        <taxon>Eukaryota</taxon>
        <taxon>Metazoa</taxon>
        <taxon>Chordata</taxon>
        <taxon>Craniata</taxon>
        <taxon>Vertebrata</taxon>
        <taxon>Euteleostomi</taxon>
        <taxon>Actinopterygii</taxon>
        <taxon>Neopterygii</taxon>
        <taxon>Teleostei</taxon>
        <taxon>Neoteleostei</taxon>
        <taxon>Acanthomorphata</taxon>
        <taxon>Eupercaria</taxon>
        <taxon>Labriformes</taxon>
        <taxon>Labridae</taxon>
        <taxon>Xyrichtys</taxon>
    </lineage>
</organism>
<accession>A0AAV1F7R0</accession>
<dbReference type="PANTHER" id="PTHR14485">
    <property type="entry name" value="TETRATRICOPEPTIDE REPEAT PROTEIN 23"/>
    <property type="match status" value="1"/>
</dbReference>
<gene>
    <name evidence="2" type="ORF">XNOV1_A023698</name>
</gene>
<protein>
    <submittedName>
        <fullName evidence="2">Tetratricopeptide repeat protein 23 isoform X1</fullName>
    </submittedName>
</protein>
<evidence type="ECO:0000313" key="2">
    <source>
        <dbReference type="EMBL" id="CAJ1056819.1"/>
    </source>
</evidence>
<dbReference type="Pfam" id="PF13374">
    <property type="entry name" value="TPR_10"/>
    <property type="match status" value="1"/>
</dbReference>
<reference evidence="2" key="1">
    <citation type="submission" date="2023-08" db="EMBL/GenBank/DDBJ databases">
        <authorList>
            <person name="Alioto T."/>
            <person name="Alioto T."/>
            <person name="Gomez Garrido J."/>
        </authorList>
    </citation>
    <scope>NUCLEOTIDE SEQUENCE</scope>
</reference>
<dbReference type="Gene3D" id="1.25.40.10">
    <property type="entry name" value="Tetratricopeptide repeat domain"/>
    <property type="match status" value="2"/>
</dbReference>
<evidence type="ECO:0000313" key="3">
    <source>
        <dbReference type="Proteomes" id="UP001178508"/>
    </source>
</evidence>